<sequence>MTSKTSGKSAWDKEKTRELFRRFKEEGDMDAREKLVMSHLNLVRFIANKFKNRGEPIDDLVQVGYLGLLKAIDRFDPSRGLEFTTFATPTIMGEIKRHFRDKGWSVRVPRRLQELSAKVNQATDTLTSQLQRSPTIAEIADYLDATVDEVLEAMESSSAYSSVSLEAPSGADDDDTPSVIDRYATEDSDLAFTDDRIIIEEALASFSPRERDVIEMRFLKGMTQIEIAEKLGISQVQVSRLLRRTLKKIQDKIDPEGVMTG</sequence>
<evidence type="ECO:0000259" key="7">
    <source>
        <dbReference type="PROSITE" id="PS50943"/>
    </source>
</evidence>
<evidence type="ECO:0000256" key="2">
    <source>
        <dbReference type="ARBA" id="ARBA00022969"/>
    </source>
</evidence>
<dbReference type="CDD" id="cd06171">
    <property type="entry name" value="Sigma70_r4"/>
    <property type="match status" value="1"/>
</dbReference>
<dbReference type="InterPro" id="IPR036388">
    <property type="entry name" value="WH-like_DNA-bd_sf"/>
</dbReference>
<dbReference type="AlphaFoldDB" id="A0A414NGQ0"/>
<evidence type="ECO:0000256" key="5">
    <source>
        <dbReference type="ARBA" id="ARBA00023125"/>
    </source>
</evidence>
<reference evidence="8 9" key="1">
    <citation type="submission" date="2018-08" db="EMBL/GenBank/DDBJ databases">
        <title>A genome reference for cultivated species of the human gut microbiota.</title>
        <authorList>
            <person name="Zou Y."/>
            <person name="Xue W."/>
            <person name="Luo G."/>
        </authorList>
    </citation>
    <scope>NUCLEOTIDE SEQUENCE [LARGE SCALE GENOMIC DNA]</scope>
    <source>
        <strain evidence="8 9">AM25-33</strain>
    </source>
</reference>
<dbReference type="InterPro" id="IPR007630">
    <property type="entry name" value="RNA_pol_sigma70_r4"/>
</dbReference>
<proteinExistence type="inferred from homology"/>
<evidence type="ECO:0000256" key="1">
    <source>
        <dbReference type="ARBA" id="ARBA00007788"/>
    </source>
</evidence>
<dbReference type="PRINTS" id="PR00046">
    <property type="entry name" value="SIGMA70FCT"/>
</dbReference>
<keyword evidence="9" id="KW-1185">Reference proteome</keyword>
<dbReference type="GO" id="GO:0030435">
    <property type="term" value="P:sporulation resulting in formation of a cellular spore"/>
    <property type="evidence" value="ECO:0007669"/>
    <property type="project" value="UniProtKB-KW"/>
</dbReference>
<dbReference type="Pfam" id="PF04539">
    <property type="entry name" value="Sigma70_r3"/>
    <property type="match status" value="1"/>
</dbReference>
<dbReference type="SUPFAM" id="SSF88659">
    <property type="entry name" value="Sigma3 and sigma4 domains of RNA polymerase sigma factors"/>
    <property type="match status" value="2"/>
</dbReference>
<dbReference type="InterPro" id="IPR014322">
    <property type="entry name" value="RNA_pol_sigma-B/F/G"/>
</dbReference>
<dbReference type="SMART" id="SM00421">
    <property type="entry name" value="HTH_LUXR"/>
    <property type="match status" value="1"/>
</dbReference>
<dbReference type="GO" id="GO:0003677">
    <property type="term" value="F:DNA binding"/>
    <property type="evidence" value="ECO:0007669"/>
    <property type="project" value="UniProtKB-KW"/>
</dbReference>
<dbReference type="RefSeq" id="WP_118103438.1">
    <property type="nucleotide sequence ID" value="NZ_CABJEU010000001.1"/>
</dbReference>
<dbReference type="GO" id="GO:0016987">
    <property type="term" value="F:sigma factor activity"/>
    <property type="evidence" value="ECO:0007669"/>
    <property type="project" value="UniProtKB-KW"/>
</dbReference>
<dbReference type="InterPro" id="IPR013325">
    <property type="entry name" value="RNA_pol_sigma_r2"/>
</dbReference>
<dbReference type="PANTHER" id="PTHR30385:SF4">
    <property type="entry name" value="RNA POLYMERASE SIGMA-E FACTOR"/>
    <property type="match status" value="1"/>
</dbReference>
<keyword evidence="3" id="KW-0805">Transcription regulation</keyword>
<comment type="similarity">
    <text evidence="1">Belongs to the sigma-70 factor family.</text>
</comment>
<dbReference type="InterPro" id="IPR007627">
    <property type="entry name" value="RNA_pol_sigma70_r2"/>
</dbReference>
<keyword evidence="6" id="KW-0804">Transcription</keyword>
<dbReference type="Pfam" id="PF04542">
    <property type="entry name" value="Sigma70_r2"/>
    <property type="match status" value="1"/>
</dbReference>
<dbReference type="PROSITE" id="PS50943">
    <property type="entry name" value="HTH_CROC1"/>
    <property type="match status" value="1"/>
</dbReference>
<dbReference type="Gene3D" id="1.10.10.10">
    <property type="entry name" value="Winged helix-like DNA-binding domain superfamily/Winged helix DNA-binding domain"/>
    <property type="match status" value="2"/>
</dbReference>
<dbReference type="Pfam" id="PF04545">
    <property type="entry name" value="Sigma70_r4"/>
    <property type="match status" value="1"/>
</dbReference>
<dbReference type="InterPro" id="IPR000792">
    <property type="entry name" value="Tscrpt_reg_LuxR_C"/>
</dbReference>
<evidence type="ECO:0000256" key="3">
    <source>
        <dbReference type="ARBA" id="ARBA00023015"/>
    </source>
</evidence>
<dbReference type="NCBIfam" id="TIGR02937">
    <property type="entry name" value="sigma70-ECF"/>
    <property type="match status" value="1"/>
</dbReference>
<keyword evidence="4" id="KW-0731">Sigma factor</keyword>
<name>A0A414NGQ0_9ACTN</name>
<dbReference type="Gene3D" id="1.20.120.1810">
    <property type="match status" value="1"/>
</dbReference>
<evidence type="ECO:0000313" key="9">
    <source>
        <dbReference type="Proteomes" id="UP000283983"/>
    </source>
</evidence>
<dbReference type="InterPro" id="IPR000943">
    <property type="entry name" value="RNA_pol_sigma70"/>
</dbReference>
<comment type="caution">
    <text evidence="8">The sequence shown here is derived from an EMBL/GenBank/DDBJ whole genome shotgun (WGS) entry which is preliminary data.</text>
</comment>
<dbReference type="PANTHER" id="PTHR30385">
    <property type="entry name" value="SIGMA FACTOR F FLAGELLAR"/>
    <property type="match status" value="1"/>
</dbReference>
<keyword evidence="2" id="KW-0749">Sporulation</keyword>
<gene>
    <name evidence="8" type="ORF">DW682_04380</name>
</gene>
<dbReference type="NCBIfam" id="TIGR02980">
    <property type="entry name" value="SigBFG"/>
    <property type="match status" value="1"/>
</dbReference>
<dbReference type="InterPro" id="IPR007624">
    <property type="entry name" value="RNA_pol_sigma70_r3"/>
</dbReference>
<dbReference type="SUPFAM" id="SSF88946">
    <property type="entry name" value="Sigma2 domain of RNA polymerase sigma factors"/>
    <property type="match status" value="1"/>
</dbReference>
<dbReference type="InterPro" id="IPR001387">
    <property type="entry name" value="Cro/C1-type_HTH"/>
</dbReference>
<dbReference type="Proteomes" id="UP000283983">
    <property type="component" value="Unassembled WGS sequence"/>
</dbReference>
<evidence type="ECO:0000256" key="4">
    <source>
        <dbReference type="ARBA" id="ARBA00023082"/>
    </source>
</evidence>
<dbReference type="PROSITE" id="PS00715">
    <property type="entry name" value="SIGMA70_1"/>
    <property type="match status" value="1"/>
</dbReference>
<dbReference type="InterPro" id="IPR014284">
    <property type="entry name" value="RNA_pol_sigma-70_dom"/>
</dbReference>
<keyword evidence="5" id="KW-0238">DNA-binding</keyword>
<organism evidence="8 9">
    <name type="scientific">Collinsella intestinalis</name>
    <dbReference type="NCBI Taxonomy" id="147207"/>
    <lineage>
        <taxon>Bacteria</taxon>
        <taxon>Bacillati</taxon>
        <taxon>Actinomycetota</taxon>
        <taxon>Coriobacteriia</taxon>
        <taxon>Coriobacteriales</taxon>
        <taxon>Coriobacteriaceae</taxon>
        <taxon>Collinsella</taxon>
    </lineage>
</organism>
<dbReference type="EMBL" id="QSLJ01000001">
    <property type="protein sequence ID" value="RHF38917.1"/>
    <property type="molecule type" value="Genomic_DNA"/>
</dbReference>
<accession>A0A414NGQ0</accession>
<evidence type="ECO:0000313" key="8">
    <source>
        <dbReference type="EMBL" id="RHF38917.1"/>
    </source>
</evidence>
<dbReference type="InterPro" id="IPR013324">
    <property type="entry name" value="RNA_pol_sigma_r3/r4-like"/>
</dbReference>
<dbReference type="GO" id="GO:0006352">
    <property type="term" value="P:DNA-templated transcription initiation"/>
    <property type="evidence" value="ECO:0007669"/>
    <property type="project" value="InterPro"/>
</dbReference>
<protein>
    <submittedName>
        <fullName evidence="8">RNA polymerase sigma factor SigF</fullName>
    </submittedName>
</protein>
<dbReference type="InParanoid" id="A0A414NGQ0"/>
<evidence type="ECO:0000256" key="6">
    <source>
        <dbReference type="ARBA" id="ARBA00023163"/>
    </source>
</evidence>
<feature type="domain" description="HTH cro/C1-type" evidence="7">
    <location>
        <begin position="213"/>
        <end position="243"/>
    </location>
</feature>